<comment type="similarity">
    <text evidence="2">Belongs to the GSP F family.</text>
</comment>
<keyword evidence="5 7" id="KW-1133">Transmembrane helix</keyword>
<protein>
    <submittedName>
        <fullName evidence="9">Type II secretion system protein</fullName>
    </submittedName>
</protein>
<evidence type="ECO:0000256" key="2">
    <source>
        <dbReference type="ARBA" id="ARBA00005745"/>
    </source>
</evidence>
<dbReference type="PANTHER" id="PTHR30012">
    <property type="entry name" value="GENERAL SECRETION PATHWAY PROTEIN"/>
    <property type="match status" value="1"/>
</dbReference>
<evidence type="ECO:0000256" key="3">
    <source>
        <dbReference type="ARBA" id="ARBA00022475"/>
    </source>
</evidence>
<dbReference type="InterPro" id="IPR042094">
    <property type="entry name" value="T2SS_GspF_sf"/>
</dbReference>
<evidence type="ECO:0000259" key="8">
    <source>
        <dbReference type="Pfam" id="PF00482"/>
    </source>
</evidence>
<feature type="domain" description="Type II secretion system protein GspF" evidence="8">
    <location>
        <begin position="62"/>
        <end position="185"/>
    </location>
</feature>
<evidence type="ECO:0000313" key="10">
    <source>
        <dbReference type="Proteomes" id="UP000002743"/>
    </source>
</evidence>
<dbReference type="Proteomes" id="UP000002743">
    <property type="component" value="Chromosome"/>
</dbReference>
<dbReference type="PANTHER" id="PTHR30012:SF0">
    <property type="entry name" value="TYPE II SECRETION SYSTEM PROTEIN F-RELATED"/>
    <property type="match status" value="1"/>
</dbReference>
<keyword evidence="10" id="KW-1185">Reference proteome</keyword>
<dbReference type="STRING" id="582744.Msip34_1025"/>
<dbReference type="Pfam" id="PF00482">
    <property type="entry name" value="T2SSF"/>
    <property type="match status" value="2"/>
</dbReference>
<evidence type="ECO:0000256" key="4">
    <source>
        <dbReference type="ARBA" id="ARBA00022692"/>
    </source>
</evidence>
<organism evidence="9 10">
    <name type="scientific">Methylovorus glucosotrophus (strain SIP3-4)</name>
    <dbReference type="NCBI Taxonomy" id="582744"/>
    <lineage>
        <taxon>Bacteria</taxon>
        <taxon>Pseudomonadati</taxon>
        <taxon>Pseudomonadota</taxon>
        <taxon>Betaproteobacteria</taxon>
        <taxon>Nitrosomonadales</taxon>
        <taxon>Methylophilaceae</taxon>
        <taxon>Methylovorus</taxon>
    </lineage>
</organism>
<evidence type="ECO:0000256" key="6">
    <source>
        <dbReference type="ARBA" id="ARBA00023136"/>
    </source>
</evidence>
<keyword evidence="6 7" id="KW-0472">Membrane</keyword>
<evidence type="ECO:0000256" key="5">
    <source>
        <dbReference type="ARBA" id="ARBA00022989"/>
    </source>
</evidence>
<dbReference type="PRINTS" id="PR00812">
    <property type="entry name" value="BCTERIALGSPF"/>
</dbReference>
<dbReference type="InterPro" id="IPR018076">
    <property type="entry name" value="T2SS_GspF_dom"/>
</dbReference>
<dbReference type="RefSeq" id="WP_015829794.1">
    <property type="nucleotide sequence ID" value="NC_012969.1"/>
</dbReference>
<feature type="transmembrane region" description="Helical" evidence="7">
    <location>
        <begin position="163"/>
        <end position="184"/>
    </location>
</feature>
<evidence type="ECO:0000256" key="1">
    <source>
        <dbReference type="ARBA" id="ARBA00004651"/>
    </source>
</evidence>
<dbReference type="HOGENOM" id="CLU_035032_0_1_4"/>
<keyword evidence="4 7" id="KW-0812">Transmembrane</keyword>
<reference evidence="9 10" key="2">
    <citation type="journal article" date="2011" name="J. Bacteriol.">
        <title>Genomes of three methylotrophs from a single niche uncover genetic and metabolic divergence of Methylophilaceae.</title>
        <authorList>
            <person name="Lapidus A."/>
            <person name="Clum A."/>
            <person name="Labutti K."/>
            <person name="Kaluzhnaya M.G."/>
            <person name="Lim S."/>
            <person name="Beck D.A."/>
            <person name="Glavina Del Rio T."/>
            <person name="Nolan M."/>
            <person name="Mavromatis K."/>
            <person name="Huntemann M."/>
            <person name="Lucas S."/>
            <person name="Lidstrom M.E."/>
            <person name="Ivanova N."/>
            <person name="Chistoserdova L."/>
        </authorList>
    </citation>
    <scope>NUCLEOTIDE SEQUENCE [LARGE SCALE GENOMIC DNA]</scope>
    <source>
        <strain evidence="9 10">SIP3-4</strain>
    </source>
</reference>
<dbReference type="KEGG" id="mei:Msip34_1025"/>
<sequence length="395" mass="44006">MLYKLSVLRDKQYRSLRLEAANEKAAALAAKAQGYTVFSVATAERNTTLSWLRGERFPLMLFSQELLALLEAGLNLMEAMEALSEKEQRPQVRDTLRATLRLLNEGQPLSQAMEASPEAFPPLYVAALRASEKTGGMPEALQRYIAYQSQVEEVKKKVISASIYPVLLIVVGGLVVMFLMGFVVPRFAHIYEDMNGDMPFMSQLLLALGGFIETHGMQLLLAGVGLVVAGGYLLSLRSVRAAMMQWLWRLPTIGERMRIYQLSRFYRSLGMLLIAGIPILSALGMVSGLLAPALRERMLLASEQIRQGQAISTAMEANELSTPVALRMLRVGERSGMMGEMMGRIAAFYDEETARWVDWFTKLFEPLLMLVIGFVIGFVVLMLYMPIFDLAGSIQ</sequence>
<dbReference type="EMBL" id="CP001674">
    <property type="protein sequence ID" value="ACT50272.1"/>
    <property type="molecule type" value="Genomic_DNA"/>
</dbReference>
<gene>
    <name evidence="9" type="ordered locus">Msip34_1025</name>
</gene>
<feature type="transmembrane region" description="Helical" evidence="7">
    <location>
        <begin position="204"/>
        <end position="234"/>
    </location>
</feature>
<feature type="domain" description="Type II secretion system protein GspF" evidence="8">
    <location>
        <begin position="265"/>
        <end position="386"/>
    </location>
</feature>
<evidence type="ECO:0000313" key="9">
    <source>
        <dbReference type="EMBL" id="ACT50272.1"/>
    </source>
</evidence>
<feature type="transmembrane region" description="Helical" evidence="7">
    <location>
        <begin position="265"/>
        <end position="290"/>
    </location>
</feature>
<dbReference type="GO" id="GO:0005886">
    <property type="term" value="C:plasma membrane"/>
    <property type="evidence" value="ECO:0007669"/>
    <property type="project" value="UniProtKB-SubCell"/>
</dbReference>
<accession>C6XCJ7</accession>
<dbReference type="AlphaFoldDB" id="C6XCJ7"/>
<name>C6XCJ7_METGS</name>
<evidence type="ECO:0000256" key="7">
    <source>
        <dbReference type="SAM" id="Phobius"/>
    </source>
</evidence>
<dbReference type="OrthoDB" id="9805682at2"/>
<dbReference type="Gene3D" id="1.20.81.30">
    <property type="entry name" value="Type II secretion system (T2SS), domain F"/>
    <property type="match status" value="2"/>
</dbReference>
<reference evidence="10" key="1">
    <citation type="submission" date="2009-07" db="EMBL/GenBank/DDBJ databases">
        <title>Complete sequence of chromosome of Methylovorus sp. SIP3-4.</title>
        <authorList>
            <person name="Lucas S."/>
            <person name="Copeland A."/>
            <person name="Lapidus A."/>
            <person name="Glavina del Rio T."/>
            <person name="Tice H."/>
            <person name="Bruce D."/>
            <person name="Goodwin L."/>
            <person name="Pitluck S."/>
            <person name="Clum A."/>
            <person name="Larimer F."/>
            <person name="Land M."/>
            <person name="Hauser L."/>
            <person name="Kyrpides N."/>
            <person name="Mikhailova N."/>
            <person name="Kayluzhnaya M."/>
            <person name="Chistoserdova L."/>
        </authorList>
    </citation>
    <scope>NUCLEOTIDE SEQUENCE [LARGE SCALE GENOMIC DNA]</scope>
    <source>
        <strain evidence="10">SIP3-4</strain>
    </source>
</reference>
<keyword evidence="3" id="KW-1003">Cell membrane</keyword>
<comment type="subcellular location">
    <subcellularLocation>
        <location evidence="1">Cell membrane</location>
        <topology evidence="1">Multi-pass membrane protein</topology>
    </subcellularLocation>
</comment>
<feature type="transmembrane region" description="Helical" evidence="7">
    <location>
        <begin position="367"/>
        <end position="387"/>
    </location>
</feature>
<dbReference type="InterPro" id="IPR003004">
    <property type="entry name" value="GspF/PilC"/>
</dbReference>
<dbReference type="eggNOG" id="COG1459">
    <property type="taxonomic scope" value="Bacteria"/>
</dbReference>
<proteinExistence type="inferred from homology"/>